<comment type="caution">
    <text evidence="1">The sequence shown here is derived from an EMBL/GenBank/DDBJ whole genome shotgun (WGS) entry which is preliminary data.</text>
</comment>
<accession>A0ABN1W5E0</accession>
<proteinExistence type="predicted"/>
<gene>
    <name evidence="1" type="ORF">GCM10009665_25100</name>
</gene>
<evidence type="ECO:0000313" key="1">
    <source>
        <dbReference type="EMBL" id="GAA1233811.1"/>
    </source>
</evidence>
<evidence type="ECO:0000313" key="2">
    <source>
        <dbReference type="Proteomes" id="UP001500037"/>
    </source>
</evidence>
<dbReference type="Proteomes" id="UP001500037">
    <property type="component" value="Unassembled WGS sequence"/>
</dbReference>
<reference evidence="1 2" key="1">
    <citation type="journal article" date="2019" name="Int. J. Syst. Evol. Microbiol.">
        <title>The Global Catalogue of Microorganisms (GCM) 10K type strain sequencing project: providing services to taxonomists for standard genome sequencing and annotation.</title>
        <authorList>
            <consortium name="The Broad Institute Genomics Platform"/>
            <consortium name="The Broad Institute Genome Sequencing Center for Infectious Disease"/>
            <person name="Wu L."/>
            <person name="Ma J."/>
        </authorList>
    </citation>
    <scope>NUCLEOTIDE SEQUENCE [LARGE SCALE GENOMIC DNA]</scope>
    <source>
        <strain evidence="1 2">JCM 13004</strain>
    </source>
</reference>
<sequence>MTAAANRLLRTERIERYRPMAGELPRITYTFGTLTEQPVDEDNEGSWSFEFAEQNEVGAQPVTLLDIPGLGDFELLAAPSRCPDCARLTNTAHYKPARIRPLGAGPLVRDCRTCGANWPAACCIARGMPPTA</sequence>
<organism evidence="1 2">
    <name type="scientific">Kitasatospora nipponensis</name>
    <dbReference type="NCBI Taxonomy" id="258049"/>
    <lineage>
        <taxon>Bacteria</taxon>
        <taxon>Bacillati</taxon>
        <taxon>Actinomycetota</taxon>
        <taxon>Actinomycetes</taxon>
        <taxon>Kitasatosporales</taxon>
        <taxon>Streptomycetaceae</taxon>
        <taxon>Kitasatospora</taxon>
    </lineage>
</organism>
<protein>
    <submittedName>
        <fullName evidence="1">Uncharacterized protein</fullName>
    </submittedName>
</protein>
<name>A0ABN1W5E0_9ACTN</name>
<keyword evidence="2" id="KW-1185">Reference proteome</keyword>
<dbReference type="EMBL" id="BAAALF010000034">
    <property type="protein sequence ID" value="GAA1233811.1"/>
    <property type="molecule type" value="Genomic_DNA"/>
</dbReference>